<keyword evidence="1" id="KW-1133">Transmembrane helix</keyword>
<dbReference type="InterPro" id="IPR025143">
    <property type="entry name" value="DUF4083"/>
</dbReference>
<gene>
    <name evidence="2" type="ORF">J7W16_10445</name>
</gene>
<sequence>MEVPWGSIIYQIFSFAVILFFIIFIGIAIKRFLNKPSQSTVQNDQLEKKLDRIIELLEKDKK</sequence>
<keyword evidence="1" id="KW-0472">Membrane</keyword>
<dbReference type="AlphaFoldDB" id="A0A940WZD1"/>
<proteinExistence type="predicted"/>
<dbReference type="Proteomes" id="UP000678228">
    <property type="component" value="Unassembled WGS sequence"/>
</dbReference>
<evidence type="ECO:0000313" key="3">
    <source>
        <dbReference type="Proteomes" id="UP000678228"/>
    </source>
</evidence>
<organism evidence="2 3">
    <name type="scientific">Halalkalibacter suaedae</name>
    <dbReference type="NCBI Taxonomy" id="2822140"/>
    <lineage>
        <taxon>Bacteria</taxon>
        <taxon>Bacillati</taxon>
        <taxon>Bacillota</taxon>
        <taxon>Bacilli</taxon>
        <taxon>Bacillales</taxon>
        <taxon>Bacillaceae</taxon>
        <taxon>Halalkalibacter</taxon>
    </lineage>
</organism>
<evidence type="ECO:0000313" key="2">
    <source>
        <dbReference type="EMBL" id="MBP3951555.1"/>
    </source>
</evidence>
<keyword evidence="1" id="KW-0812">Transmembrane</keyword>
<reference evidence="2" key="1">
    <citation type="submission" date="2021-03" db="EMBL/GenBank/DDBJ databases">
        <title>Bacillus suaedae sp. nov., isolated from Suaeda aralocaspica.</title>
        <authorList>
            <person name="Lei R.F.R."/>
        </authorList>
    </citation>
    <scope>NUCLEOTIDE SEQUENCE</scope>
    <source>
        <strain evidence="2">YZJH907-2</strain>
    </source>
</reference>
<protein>
    <submittedName>
        <fullName evidence="2">DUF4083 family protein</fullName>
    </submittedName>
</protein>
<name>A0A940WZD1_9BACI</name>
<keyword evidence="3" id="KW-1185">Reference proteome</keyword>
<feature type="transmembrane region" description="Helical" evidence="1">
    <location>
        <begin position="6"/>
        <end position="29"/>
    </location>
</feature>
<evidence type="ECO:0000256" key="1">
    <source>
        <dbReference type="SAM" id="Phobius"/>
    </source>
</evidence>
<dbReference type="EMBL" id="JAGKSQ010000004">
    <property type="protein sequence ID" value="MBP3951555.1"/>
    <property type="molecule type" value="Genomic_DNA"/>
</dbReference>
<comment type="caution">
    <text evidence="2">The sequence shown here is derived from an EMBL/GenBank/DDBJ whole genome shotgun (WGS) entry which is preliminary data.</text>
</comment>
<dbReference type="RefSeq" id="WP_210597261.1">
    <property type="nucleotide sequence ID" value="NZ_JAGKSQ010000004.1"/>
</dbReference>
<accession>A0A940WZD1</accession>
<dbReference type="Pfam" id="PF13314">
    <property type="entry name" value="DUF4083"/>
    <property type="match status" value="1"/>
</dbReference>